<dbReference type="Proteomes" id="UP001218218">
    <property type="component" value="Unassembled WGS sequence"/>
</dbReference>
<evidence type="ECO:0008006" key="3">
    <source>
        <dbReference type="Google" id="ProtNLM"/>
    </source>
</evidence>
<organism evidence="1 2">
    <name type="scientific">Mycena albidolilacea</name>
    <dbReference type="NCBI Taxonomy" id="1033008"/>
    <lineage>
        <taxon>Eukaryota</taxon>
        <taxon>Fungi</taxon>
        <taxon>Dikarya</taxon>
        <taxon>Basidiomycota</taxon>
        <taxon>Agaricomycotina</taxon>
        <taxon>Agaricomycetes</taxon>
        <taxon>Agaricomycetidae</taxon>
        <taxon>Agaricales</taxon>
        <taxon>Marasmiineae</taxon>
        <taxon>Mycenaceae</taxon>
        <taxon>Mycena</taxon>
    </lineage>
</organism>
<evidence type="ECO:0000313" key="2">
    <source>
        <dbReference type="Proteomes" id="UP001218218"/>
    </source>
</evidence>
<gene>
    <name evidence="1" type="ORF">DFH08DRAFT_706064</name>
</gene>
<comment type="caution">
    <text evidence="1">The sequence shown here is derived from an EMBL/GenBank/DDBJ whole genome shotgun (WGS) entry which is preliminary data.</text>
</comment>
<proteinExistence type="predicted"/>
<protein>
    <recommendedName>
        <fullName evidence="3">Transposase</fullName>
    </recommendedName>
</protein>
<name>A0AAD6ZSN6_9AGAR</name>
<dbReference type="EMBL" id="JARIHO010000030">
    <property type="protein sequence ID" value="KAJ7336940.1"/>
    <property type="molecule type" value="Genomic_DNA"/>
</dbReference>
<keyword evidence="2" id="KW-1185">Reference proteome</keyword>
<sequence length="120" mass="14587">MHLHQHPRIPQNDPAERYITAEEIHRRAVKEVYEFCFRNDLSAVWSYMWNCWYCPKQWPLWARAMCDAIARLKTTMIVESMWKHIKCRDLAQFNRPRLDLVTHLIFTGLLPRVQRTLDYV</sequence>
<accession>A0AAD6ZSN6</accession>
<dbReference type="AlphaFoldDB" id="A0AAD6ZSN6"/>
<reference evidence="1" key="1">
    <citation type="submission" date="2023-03" db="EMBL/GenBank/DDBJ databases">
        <title>Massive genome expansion in bonnet fungi (Mycena s.s.) driven by repeated elements and novel gene families across ecological guilds.</title>
        <authorList>
            <consortium name="Lawrence Berkeley National Laboratory"/>
            <person name="Harder C.B."/>
            <person name="Miyauchi S."/>
            <person name="Viragh M."/>
            <person name="Kuo A."/>
            <person name="Thoen E."/>
            <person name="Andreopoulos B."/>
            <person name="Lu D."/>
            <person name="Skrede I."/>
            <person name="Drula E."/>
            <person name="Henrissat B."/>
            <person name="Morin E."/>
            <person name="Kohler A."/>
            <person name="Barry K."/>
            <person name="LaButti K."/>
            <person name="Morin E."/>
            <person name="Salamov A."/>
            <person name="Lipzen A."/>
            <person name="Mereny Z."/>
            <person name="Hegedus B."/>
            <person name="Baldrian P."/>
            <person name="Stursova M."/>
            <person name="Weitz H."/>
            <person name="Taylor A."/>
            <person name="Grigoriev I.V."/>
            <person name="Nagy L.G."/>
            <person name="Martin F."/>
            <person name="Kauserud H."/>
        </authorList>
    </citation>
    <scope>NUCLEOTIDE SEQUENCE</scope>
    <source>
        <strain evidence="1">CBHHK002</strain>
    </source>
</reference>
<evidence type="ECO:0000313" key="1">
    <source>
        <dbReference type="EMBL" id="KAJ7336940.1"/>
    </source>
</evidence>